<gene>
    <name evidence="1" type="ORF">IB75_09595</name>
</gene>
<dbReference type="InterPro" id="IPR011664">
    <property type="entry name" value="Abi_system_AbiD/AbiF-like"/>
</dbReference>
<dbReference type="PIRSF" id="PIRSF034934">
    <property type="entry name" value="AbiF_AbiD"/>
    <property type="match status" value="1"/>
</dbReference>
<name>A0A0E2ZLS1_9GAMM</name>
<dbReference type="InterPro" id="IPR017034">
    <property type="entry name" value="Abi_system_AbiD/AbiF"/>
</dbReference>
<dbReference type="EMBL" id="JPGN01000059">
    <property type="protein sequence ID" value="KFI19282.1"/>
    <property type="molecule type" value="Genomic_DNA"/>
</dbReference>
<protein>
    <submittedName>
        <fullName evidence="1">Abortive phage resistance protein</fullName>
    </submittedName>
</protein>
<organism evidence="1 2">
    <name type="scientific">Nitrosococcus oceani C-27</name>
    <dbReference type="NCBI Taxonomy" id="314279"/>
    <lineage>
        <taxon>Bacteria</taxon>
        <taxon>Pseudomonadati</taxon>
        <taxon>Pseudomonadota</taxon>
        <taxon>Gammaproteobacteria</taxon>
        <taxon>Chromatiales</taxon>
        <taxon>Chromatiaceae</taxon>
        <taxon>Nitrosococcus</taxon>
    </lineage>
</organism>
<accession>A0A0E2ZLS1</accession>
<sequence>MTPTPKSWKPFGEQLEILMERGLQVDDCEAAKSYLQRIGYYRLSGYWYPFRQLERQQGDGGKISDRRSNVFVAGSHFREVVQLYVFDKKLRLLALDALERIEMALRVDIAHLLGKQDIHAHENPNCFHGHFSKQIQRKGYAKGKTWHQVWLERYQQNLHRARREPFVEHYLKKYGQLPIWVAVEVWDFGMMSKLYAGMKPADKGRIAAKYGATDGGTLAEWVRSLNFIRNVSAHHSRLWNINVLERSAPLVDDSYWQTLSNARPFFYFCLIQKLLRNICPNSTWAQRFQALVQEFPATVSGTVSLQDMGMPESWETWELWR</sequence>
<proteinExistence type="predicted"/>
<dbReference type="HOGENOM" id="CLU_044962_2_2_6"/>
<dbReference type="AlphaFoldDB" id="A0A0E2ZLS1"/>
<comment type="caution">
    <text evidence="1">The sequence shown here is derived from an EMBL/GenBank/DDBJ whole genome shotgun (WGS) entry which is preliminary data.</text>
</comment>
<dbReference type="Proteomes" id="UP000028839">
    <property type="component" value="Unassembled WGS sequence"/>
</dbReference>
<evidence type="ECO:0000313" key="1">
    <source>
        <dbReference type="EMBL" id="KFI19282.1"/>
    </source>
</evidence>
<dbReference type="Pfam" id="PF07751">
    <property type="entry name" value="Abi_2"/>
    <property type="match status" value="1"/>
</dbReference>
<reference evidence="1 2" key="1">
    <citation type="submission" date="2014-07" db="EMBL/GenBank/DDBJ databases">
        <title>Comparative analysis of Nitrosococcus oceani genome inventories of strains from Pacific and Atlantic gyres.</title>
        <authorList>
            <person name="Lim C.K."/>
            <person name="Wang L."/>
            <person name="Sayavedra-Soto L.A."/>
            <person name="Klotz M.G."/>
        </authorList>
    </citation>
    <scope>NUCLEOTIDE SEQUENCE [LARGE SCALE GENOMIC DNA]</scope>
    <source>
        <strain evidence="1 2">C-27</strain>
    </source>
</reference>
<evidence type="ECO:0000313" key="2">
    <source>
        <dbReference type="Proteomes" id="UP000028839"/>
    </source>
</evidence>